<keyword evidence="7" id="KW-0645">Protease</keyword>
<dbReference type="FunFam" id="3.30.1610.10:FF:000001">
    <property type="entry name" value="Nuclear pore complex protein Nup98-Nup96"/>
    <property type="match status" value="1"/>
</dbReference>
<keyword evidence="8" id="KW-0677">Repeat</keyword>
<dbReference type="InterPro" id="IPR007230">
    <property type="entry name" value="Nup98_auto-Pept-S59_dom"/>
</dbReference>
<dbReference type="Gene3D" id="3.30.1610.10">
    <property type="entry name" value="Peptidase S59, nucleoporin"/>
    <property type="match status" value="1"/>
</dbReference>
<dbReference type="Gene3D" id="1.10.10.2360">
    <property type="match status" value="1"/>
</dbReference>
<keyword evidence="6" id="KW-0813">Transport</keyword>
<dbReference type="GO" id="GO:0031965">
    <property type="term" value="C:nuclear membrane"/>
    <property type="evidence" value="ECO:0007669"/>
    <property type="project" value="UniProtKB-SubCell"/>
</dbReference>
<dbReference type="GO" id="GO:0005654">
    <property type="term" value="C:nucleoplasm"/>
    <property type="evidence" value="ECO:0007669"/>
    <property type="project" value="UniProtKB-SubCell"/>
</dbReference>
<dbReference type="GO" id="GO:0006405">
    <property type="term" value="P:RNA export from nucleus"/>
    <property type="evidence" value="ECO:0007669"/>
    <property type="project" value="TreeGrafter"/>
</dbReference>
<dbReference type="InterPro" id="IPR037665">
    <property type="entry name" value="Nucleoporin_S59-like"/>
</dbReference>
<evidence type="ECO:0000256" key="16">
    <source>
        <dbReference type="ARBA" id="ARBA00023136"/>
    </source>
</evidence>
<name>A0AA89C3U7_PINIB</name>
<organism evidence="20 21">
    <name type="scientific">Pinctada imbricata</name>
    <name type="common">Atlantic pearl-oyster</name>
    <name type="synonym">Pinctada martensii</name>
    <dbReference type="NCBI Taxonomy" id="66713"/>
    <lineage>
        <taxon>Eukaryota</taxon>
        <taxon>Metazoa</taxon>
        <taxon>Spiralia</taxon>
        <taxon>Lophotrochozoa</taxon>
        <taxon>Mollusca</taxon>
        <taxon>Bivalvia</taxon>
        <taxon>Autobranchia</taxon>
        <taxon>Pteriomorphia</taxon>
        <taxon>Pterioida</taxon>
        <taxon>Pterioidea</taxon>
        <taxon>Pteriidae</taxon>
        <taxon>Pinctada</taxon>
    </lineage>
</organism>
<keyword evidence="14" id="KW-0811">Translocation</keyword>
<dbReference type="GO" id="GO:0003723">
    <property type="term" value="F:RNA binding"/>
    <property type="evidence" value="ECO:0007669"/>
    <property type="project" value="TreeGrafter"/>
</dbReference>
<comment type="similarity">
    <text evidence="4">Belongs to the nucleoporin GLFG family.</text>
</comment>
<evidence type="ECO:0000256" key="9">
    <source>
        <dbReference type="ARBA" id="ARBA00022801"/>
    </source>
</evidence>
<dbReference type="Gene3D" id="1.25.40.690">
    <property type="match status" value="1"/>
</dbReference>
<dbReference type="GO" id="GO:0051028">
    <property type="term" value="P:mRNA transport"/>
    <property type="evidence" value="ECO:0007669"/>
    <property type="project" value="UniProtKB-KW"/>
</dbReference>
<evidence type="ECO:0000256" key="11">
    <source>
        <dbReference type="ARBA" id="ARBA00022816"/>
    </source>
</evidence>
<evidence type="ECO:0000256" key="5">
    <source>
        <dbReference type="ARBA" id="ARBA00013472"/>
    </source>
</evidence>
<evidence type="ECO:0000256" key="8">
    <source>
        <dbReference type="ARBA" id="ARBA00022737"/>
    </source>
</evidence>
<dbReference type="GO" id="GO:0008236">
    <property type="term" value="F:serine-type peptidase activity"/>
    <property type="evidence" value="ECO:0007669"/>
    <property type="project" value="UniProtKB-KW"/>
</dbReference>
<keyword evidence="12" id="KW-0720">Serine protease</keyword>
<dbReference type="GO" id="GO:0008139">
    <property type="term" value="F:nuclear localization sequence binding"/>
    <property type="evidence" value="ECO:0007669"/>
    <property type="project" value="TreeGrafter"/>
</dbReference>
<evidence type="ECO:0000256" key="17">
    <source>
        <dbReference type="ARBA" id="ARBA00023242"/>
    </source>
</evidence>
<evidence type="ECO:0000256" key="15">
    <source>
        <dbReference type="ARBA" id="ARBA00023132"/>
    </source>
</evidence>
<keyword evidence="9" id="KW-0378">Hydrolase</keyword>
<keyword evidence="11" id="KW-0509">mRNA transport</keyword>
<comment type="subcellular location">
    <subcellularLocation>
        <location evidence="2">Nucleus membrane</location>
        <topology evidence="2">Peripheral membrane protein</topology>
        <orientation evidence="2">Nucleoplasmic side</orientation>
    </subcellularLocation>
    <subcellularLocation>
        <location evidence="1">Nucleus</location>
        <location evidence="1">Nuclear pore complex</location>
    </subcellularLocation>
    <subcellularLocation>
        <location evidence="3">Nucleus</location>
        <location evidence="3">Nucleoplasm</location>
    </subcellularLocation>
</comment>
<evidence type="ECO:0000256" key="12">
    <source>
        <dbReference type="ARBA" id="ARBA00022825"/>
    </source>
</evidence>
<evidence type="ECO:0000256" key="1">
    <source>
        <dbReference type="ARBA" id="ARBA00004567"/>
    </source>
</evidence>
<feature type="domain" description="Peptidase S59" evidence="19">
    <location>
        <begin position="771"/>
        <end position="913"/>
    </location>
</feature>
<accession>A0AA89C3U7</accession>
<dbReference type="PANTHER" id="PTHR23198">
    <property type="entry name" value="NUCLEOPORIN"/>
    <property type="match status" value="1"/>
</dbReference>
<evidence type="ECO:0000256" key="3">
    <source>
        <dbReference type="ARBA" id="ARBA00004642"/>
    </source>
</evidence>
<dbReference type="GO" id="GO:0017056">
    <property type="term" value="F:structural constituent of nuclear pore"/>
    <property type="evidence" value="ECO:0007669"/>
    <property type="project" value="InterPro"/>
</dbReference>
<dbReference type="GO" id="GO:0006606">
    <property type="term" value="P:protein import into nucleus"/>
    <property type="evidence" value="ECO:0007669"/>
    <property type="project" value="TreeGrafter"/>
</dbReference>
<dbReference type="GO" id="GO:0006508">
    <property type="term" value="P:proteolysis"/>
    <property type="evidence" value="ECO:0007669"/>
    <property type="project" value="UniProtKB-KW"/>
</dbReference>
<keyword evidence="16" id="KW-0472">Membrane</keyword>
<evidence type="ECO:0000259" key="19">
    <source>
        <dbReference type="PROSITE" id="PS51434"/>
    </source>
</evidence>
<dbReference type="GO" id="GO:0034398">
    <property type="term" value="P:telomere tethering at nuclear periphery"/>
    <property type="evidence" value="ECO:0007669"/>
    <property type="project" value="TreeGrafter"/>
</dbReference>
<evidence type="ECO:0000256" key="10">
    <source>
        <dbReference type="ARBA" id="ARBA00022813"/>
    </source>
</evidence>
<evidence type="ECO:0000313" key="20">
    <source>
        <dbReference type="EMBL" id="KAK3100113.1"/>
    </source>
</evidence>
<evidence type="ECO:0000256" key="13">
    <source>
        <dbReference type="ARBA" id="ARBA00022927"/>
    </source>
</evidence>
<protein>
    <recommendedName>
        <fullName evidence="5">Nuclear pore complex protein Nup98-Nup96</fullName>
    </recommendedName>
</protein>
<evidence type="ECO:0000256" key="6">
    <source>
        <dbReference type="ARBA" id="ARBA00022448"/>
    </source>
</evidence>
<dbReference type="GO" id="GO:0000973">
    <property type="term" value="P:post-transcriptional tethering of RNA polymerase II gene DNA at nuclear periphery"/>
    <property type="evidence" value="ECO:0007669"/>
    <property type="project" value="TreeGrafter"/>
</dbReference>
<keyword evidence="17" id="KW-0539">Nucleus</keyword>
<dbReference type="Proteomes" id="UP001186944">
    <property type="component" value="Unassembled WGS sequence"/>
</dbReference>
<dbReference type="SUPFAM" id="SSF82215">
    <property type="entry name" value="C-terminal autoproteolytic domain of nucleoporin nup98"/>
    <property type="match status" value="1"/>
</dbReference>
<proteinExistence type="inferred from homology"/>
<keyword evidence="15" id="KW-0906">Nuclear pore complex</keyword>
<dbReference type="Pfam" id="PF21240">
    <property type="entry name" value="Nup98_GLEBS"/>
    <property type="match status" value="1"/>
</dbReference>
<evidence type="ECO:0000256" key="2">
    <source>
        <dbReference type="ARBA" id="ARBA00004620"/>
    </source>
</evidence>
<dbReference type="InterPro" id="IPR036903">
    <property type="entry name" value="Nup98_auto-Pept-S59_dom_sf"/>
</dbReference>
<evidence type="ECO:0000313" key="21">
    <source>
        <dbReference type="Proteomes" id="UP001186944"/>
    </source>
</evidence>
<sequence>MLLVLPDFTHTHVTRFYSYSCYQILLILMLHLQDNPSLLIMFGAKPTGFAFGTQQQNTFGQTTPFGTGNASFGKPTGTSTFGATTGFGTATPGGGGLFGQPQTTTASGGLFGASQPQTGFGGAGQSGGFSFGATPAASSTGGGLFGQTPQTGGGLFSSPATGSAFASKPAAFGASTPGTGLFGGTPSTQSTSLFGAAGTSAGFGAQQAPNGTTIKFNPPTSQDTMVKNGVSTNINTRHQCITAMKEYQSKSLEELRVEDYVANRKGKQANSSFGTGFSFGPKPNNGFAAASPFAATSSAASSALFGQPQTQAGGMFGGNKPMFGTSTAATSAPAFGFGTSTSTGTSLFGAGGQQQKSLFGPTPAATTQSSLFGAGASNFGKPGFGTTGFNTTPASTGLFGGTTGFGTTTTATPAFGGGTQPHLFAKPTGFGAQTQASGFGATTGGFGTTGFGGTSTAGGLFSAKPTGFGTQTSTAPFSFGGTTGGFALSKPGGFGGFGTSSAPTFTGLGGMGGTTGLSLAPGGNTTLSTATPAAAAVSNQVQIQQQLAAMASSPYGDSPLFWNLKPTETKREDILKPTNPAAQKAALSNQFKVSPRPTARIKPKSLHGVLNGSKAQIFEGLEDEDFSFGNDSFMPKKSIKKLVLKNRGSTESGSPSRASSVLEESINNSIANGQEEVIQNGTPALSDLHTDRLDNDSSFQARDMISAPIRNLQNENMDDTIAQLNVHKRVPITSKSPDDTDLSLNQTVNESLENRPTTPPPPHPAGIILTRPGYYTLPSMEALGDMIDSNGDCYTDGFTVGREGYGSVFFHGQINVASLDLDDIVHIRRKEVIVYPDDNNKPQEGEELNRRAEITLDCVWPTDKTTREPIKDPERLKAIGYHEKMEEITRRIGGRFIDYRPETGSWVFEVKHFTKYGLADSDEEDLSTLAQKKMSSQKALEQQKLAAQKIPRFPIGEGRGPPAFPLTTSDSVPTQQEGAVPMGEDDDSYIQDISNEYYQDDVSEDIDDQMGVEEGQPSSHRLAQSMAVDPRNVQVMKASFFIDEDIPAGVGGSFVKKSKPSAIDKRTPSLFSSAYKSSLMSPVKLSGAPQTADKAKGIGSPRLLTPEPIRPAKQRYQPPPMAEHIIIPSGMGQEDIPKKIVGSRIQRTIPEYKDTFMYGNQNFLIDSGLFHGRSFRVGWGPGGVMVHAGSPATLQTEASEKKYSLLSSSYSKERMGKSSGFTVTMEKVNTSGYFNPEDKTLVRNHEELLAIQLDNSRISQEHGCPIFVPDNGIETLHQYADKIKQNLADTEGHPDECSVEQAHIVWSLCAALWGKLPEEVENNYQNQHARREALSRWLSATAFEKIRKETQDAKYKGSGDMKAVFAHMTGKQTTEACQLAQKSGDHRLALLLAQSAGSHDCRQLVESQLNEWSELGLHEFMNAERLAVYALLAGRLVWQTSGLTVNTCDNLDWKRAFALHLWYRCPPMASMFYAISEYEQGFSGVLEQLGAYCHPPLPPYLEKQNHAVIDTEDMDRTPRDTCYHLLKLFCDRLYPLEQLLNPPSATENVLDHRLSWHLQQVLQSLPNQYRHLSSFNHAFLHMSFASQLESLGLWEWAVFVTLHIEDVQCRECAVKDILHRNISLSKEQVEVEREDFLQEKLHVPAQWIHYAKALRARYQVKPEQEALHLLKAGRWNETHSVLMKHIASEAIVNGEYEYLKEFLVELSSPERCSQISTWHTAGQVFLDFINLCDCKELEEPSEGEERSARPGLYRLEGLLEDVISLYNRIHSLHCRNSLDRLCQLEMDKKTAAIRRKISGLIGNVPGVTEHTIRMLAANTHNLPTSDDYKLQELRNLSRELMINIAS</sequence>
<gene>
    <name evidence="20" type="ORF">FSP39_014988</name>
</gene>
<dbReference type="GO" id="GO:0044614">
    <property type="term" value="C:nuclear pore cytoplasmic filaments"/>
    <property type="evidence" value="ECO:0007669"/>
    <property type="project" value="TreeGrafter"/>
</dbReference>
<evidence type="ECO:0000256" key="7">
    <source>
        <dbReference type="ARBA" id="ARBA00022670"/>
    </source>
</evidence>
<evidence type="ECO:0000256" key="4">
    <source>
        <dbReference type="ARBA" id="ARBA00008926"/>
    </source>
</evidence>
<dbReference type="PANTHER" id="PTHR23198:SF6">
    <property type="entry name" value="NUCLEAR PORE COMPLEX PROTEIN NUP98-NUP96"/>
    <property type="match status" value="1"/>
</dbReference>
<keyword evidence="21" id="KW-1185">Reference proteome</keyword>
<dbReference type="Pfam" id="PF04096">
    <property type="entry name" value="Nucleoporin2"/>
    <property type="match status" value="1"/>
</dbReference>
<keyword evidence="13" id="KW-0653">Protein transport</keyword>
<keyword evidence="10" id="KW-0068">Autocatalytic cleavage</keyword>
<dbReference type="EMBL" id="VSWD01000006">
    <property type="protein sequence ID" value="KAK3100113.1"/>
    <property type="molecule type" value="Genomic_DNA"/>
</dbReference>
<evidence type="ECO:0000256" key="14">
    <source>
        <dbReference type="ARBA" id="ARBA00023010"/>
    </source>
</evidence>
<comment type="caution">
    <text evidence="20">The sequence shown here is derived from an EMBL/GenBank/DDBJ whole genome shotgun (WGS) entry which is preliminary data.</text>
</comment>
<feature type="region of interest" description="Disordered" evidence="18">
    <location>
        <begin position="1085"/>
        <end position="1116"/>
    </location>
</feature>
<reference evidence="20" key="1">
    <citation type="submission" date="2019-08" db="EMBL/GenBank/DDBJ databases">
        <title>The improved chromosome-level genome for the pearl oyster Pinctada fucata martensii using PacBio sequencing and Hi-C.</title>
        <authorList>
            <person name="Zheng Z."/>
        </authorList>
    </citation>
    <scope>NUCLEOTIDE SEQUENCE</scope>
    <source>
        <strain evidence="20">ZZ-2019</strain>
        <tissue evidence="20">Adductor muscle</tissue>
    </source>
</reference>
<dbReference type="PROSITE" id="PS51434">
    <property type="entry name" value="NUP_C"/>
    <property type="match status" value="1"/>
</dbReference>
<dbReference type="FunFam" id="1.10.10.2360:FF:000001">
    <property type="entry name" value="Nuclear pore complex protein Nup98-Nup96"/>
    <property type="match status" value="1"/>
</dbReference>
<evidence type="ECO:0000256" key="18">
    <source>
        <dbReference type="SAM" id="MobiDB-lite"/>
    </source>
</evidence>
<dbReference type="InterPro" id="IPR021967">
    <property type="entry name" value="Nup98_C"/>
</dbReference>
<dbReference type="Pfam" id="PF12110">
    <property type="entry name" value="Nup96"/>
    <property type="match status" value="1"/>
</dbReference>